<dbReference type="InterPro" id="IPR000792">
    <property type="entry name" value="Tscrpt_reg_LuxR_C"/>
</dbReference>
<dbReference type="Pfam" id="PF00196">
    <property type="entry name" value="GerE"/>
    <property type="match status" value="1"/>
</dbReference>
<dbReference type="GO" id="GO:0006355">
    <property type="term" value="P:regulation of DNA-templated transcription"/>
    <property type="evidence" value="ECO:0007669"/>
    <property type="project" value="InterPro"/>
</dbReference>
<dbReference type="GO" id="GO:0003677">
    <property type="term" value="F:DNA binding"/>
    <property type="evidence" value="ECO:0007669"/>
    <property type="project" value="InterPro"/>
</dbReference>
<dbReference type="SUPFAM" id="SSF46894">
    <property type="entry name" value="C-terminal effector domain of the bipartite response regulators"/>
    <property type="match status" value="1"/>
</dbReference>
<dbReference type="Gene3D" id="1.10.10.10">
    <property type="entry name" value="Winged helix-like DNA-binding domain superfamily/Winged helix DNA-binding domain"/>
    <property type="match status" value="1"/>
</dbReference>
<dbReference type="Proteomes" id="UP000603141">
    <property type="component" value="Unassembled WGS sequence"/>
</dbReference>
<proteinExistence type="predicted"/>
<comment type="caution">
    <text evidence="2">The sequence shown here is derived from an EMBL/GenBank/DDBJ whole genome shotgun (WGS) entry which is preliminary data.</text>
</comment>
<sequence>MNTHPTKFEDSPQTISRQDAEELLGLLSHVGMHGQKEPARLLLDSLCKLVNADAWVRGIGPNRATPPAQIHWGLRVAIEDWDGLIARLKSQPITDLSCPWLISINGRRQLSCGSLSRILLIRSASQPGFSERETRLTRIIFEEVSWIYGDQYRKDARQEIPPLPPALARTLEYLRAGYCRKNIAEFLGLSAYTIADYTKEIYRRLDVSSQIELMKKYPTIR</sequence>
<gene>
    <name evidence="2" type="ORF">JIN85_07995</name>
</gene>
<dbReference type="InterPro" id="IPR036388">
    <property type="entry name" value="WH-like_DNA-bd_sf"/>
</dbReference>
<name>A0A934VUB4_9BACT</name>
<dbReference type="EMBL" id="JAENIJ010000009">
    <property type="protein sequence ID" value="MBK1882352.1"/>
    <property type="molecule type" value="Genomic_DNA"/>
</dbReference>
<accession>A0A934VUB4</accession>
<dbReference type="InterPro" id="IPR016032">
    <property type="entry name" value="Sig_transdc_resp-reg_C-effctor"/>
</dbReference>
<evidence type="ECO:0000313" key="2">
    <source>
        <dbReference type="EMBL" id="MBK1882352.1"/>
    </source>
</evidence>
<evidence type="ECO:0000313" key="3">
    <source>
        <dbReference type="Proteomes" id="UP000603141"/>
    </source>
</evidence>
<feature type="domain" description="HTH luxR-type" evidence="1">
    <location>
        <begin position="171"/>
        <end position="214"/>
    </location>
</feature>
<protein>
    <recommendedName>
        <fullName evidence="1">HTH luxR-type domain-containing protein</fullName>
    </recommendedName>
</protein>
<keyword evidence="3" id="KW-1185">Reference proteome</keyword>
<reference evidence="2" key="1">
    <citation type="submission" date="2021-01" db="EMBL/GenBank/DDBJ databases">
        <title>Modified the classification status of verrucomicrobia.</title>
        <authorList>
            <person name="Feng X."/>
        </authorList>
    </citation>
    <scope>NUCLEOTIDE SEQUENCE</scope>
    <source>
        <strain evidence="2">KCTC 22041</strain>
    </source>
</reference>
<evidence type="ECO:0000259" key="1">
    <source>
        <dbReference type="Pfam" id="PF00196"/>
    </source>
</evidence>
<dbReference type="AlphaFoldDB" id="A0A934VUB4"/>
<organism evidence="2 3">
    <name type="scientific">Luteolibacter pohnpeiensis</name>
    <dbReference type="NCBI Taxonomy" id="454153"/>
    <lineage>
        <taxon>Bacteria</taxon>
        <taxon>Pseudomonadati</taxon>
        <taxon>Verrucomicrobiota</taxon>
        <taxon>Verrucomicrobiia</taxon>
        <taxon>Verrucomicrobiales</taxon>
        <taxon>Verrucomicrobiaceae</taxon>
        <taxon>Luteolibacter</taxon>
    </lineage>
</organism>